<comment type="caution">
    <text evidence="9">The sequence shown here is derived from an EMBL/GenBank/DDBJ whole genome shotgun (WGS) entry which is preliminary data.</text>
</comment>
<dbReference type="PANTHER" id="PTHR13140">
    <property type="entry name" value="MYOSIN"/>
    <property type="match status" value="1"/>
</dbReference>
<dbReference type="Gene3D" id="1.20.5.190">
    <property type="match status" value="1"/>
</dbReference>
<evidence type="ECO:0000256" key="1">
    <source>
        <dbReference type="ARBA" id="ARBA00022741"/>
    </source>
</evidence>
<comment type="similarity">
    <text evidence="6">Belongs to the TRAFAC class myosin-kinesin ATPase superfamily. Myosin family.</text>
</comment>
<dbReference type="PROSITE" id="PS51456">
    <property type="entry name" value="MYOSIN_MOTOR"/>
    <property type="match status" value="1"/>
</dbReference>
<keyword evidence="7" id="KW-0175">Coiled coil</keyword>
<dbReference type="Gene3D" id="1.20.58.530">
    <property type="match status" value="1"/>
</dbReference>
<dbReference type="SMART" id="SM00015">
    <property type="entry name" value="IQ"/>
    <property type="match status" value="3"/>
</dbReference>
<dbReference type="Gene3D" id="6.20.240.20">
    <property type="match status" value="1"/>
</dbReference>
<comment type="caution">
    <text evidence="6">Lacks conserved residue(s) required for the propagation of feature annotation.</text>
</comment>
<evidence type="ECO:0000256" key="2">
    <source>
        <dbReference type="ARBA" id="ARBA00022840"/>
    </source>
</evidence>
<evidence type="ECO:0000259" key="8">
    <source>
        <dbReference type="PROSITE" id="PS51456"/>
    </source>
</evidence>
<dbReference type="Pfam" id="PF00612">
    <property type="entry name" value="IQ"/>
    <property type="match status" value="2"/>
</dbReference>
<dbReference type="Pfam" id="PF00063">
    <property type="entry name" value="Myosin_head"/>
    <property type="match status" value="2"/>
</dbReference>
<name>A0ABQ9EVH3_TEGGR</name>
<dbReference type="Gene3D" id="3.40.850.10">
    <property type="entry name" value="Kinesin motor domain"/>
    <property type="match status" value="1"/>
</dbReference>
<dbReference type="EMBL" id="JARBDR010000657">
    <property type="protein sequence ID" value="KAJ8309059.1"/>
    <property type="molecule type" value="Genomic_DNA"/>
</dbReference>
<keyword evidence="1" id="KW-0547">Nucleotide-binding</keyword>
<dbReference type="Proteomes" id="UP001217089">
    <property type="component" value="Unassembled WGS sequence"/>
</dbReference>
<proteinExistence type="inferred from homology"/>
<keyword evidence="2" id="KW-0067">ATP-binding</keyword>
<keyword evidence="5 6" id="KW-0009">Actin-binding</keyword>
<dbReference type="PANTHER" id="PTHR13140:SF561">
    <property type="entry name" value="MIP31562P1"/>
    <property type="match status" value="1"/>
</dbReference>
<keyword evidence="3 6" id="KW-0518">Myosin</keyword>
<evidence type="ECO:0000256" key="7">
    <source>
        <dbReference type="SAM" id="Coils"/>
    </source>
</evidence>
<dbReference type="InterPro" id="IPR000048">
    <property type="entry name" value="IQ_motif_EF-hand-BS"/>
</dbReference>
<dbReference type="PROSITE" id="PS50096">
    <property type="entry name" value="IQ"/>
    <property type="match status" value="2"/>
</dbReference>
<keyword evidence="10" id="KW-1185">Reference proteome</keyword>
<dbReference type="InterPro" id="IPR027417">
    <property type="entry name" value="P-loop_NTPase"/>
</dbReference>
<dbReference type="SMART" id="SM00242">
    <property type="entry name" value="MYSc"/>
    <property type="match status" value="1"/>
</dbReference>
<reference evidence="9 10" key="1">
    <citation type="submission" date="2022-12" db="EMBL/GenBank/DDBJ databases">
        <title>Chromosome-level genome of Tegillarca granosa.</title>
        <authorList>
            <person name="Kim J."/>
        </authorList>
    </citation>
    <scope>NUCLEOTIDE SEQUENCE [LARGE SCALE GENOMIC DNA]</scope>
    <source>
        <strain evidence="9">Teg-2019</strain>
        <tissue evidence="9">Adductor muscle</tissue>
    </source>
</reference>
<organism evidence="9 10">
    <name type="scientific">Tegillarca granosa</name>
    <name type="common">Malaysian cockle</name>
    <name type="synonym">Anadara granosa</name>
    <dbReference type="NCBI Taxonomy" id="220873"/>
    <lineage>
        <taxon>Eukaryota</taxon>
        <taxon>Metazoa</taxon>
        <taxon>Spiralia</taxon>
        <taxon>Lophotrochozoa</taxon>
        <taxon>Mollusca</taxon>
        <taxon>Bivalvia</taxon>
        <taxon>Autobranchia</taxon>
        <taxon>Pteriomorphia</taxon>
        <taxon>Arcoida</taxon>
        <taxon>Arcoidea</taxon>
        <taxon>Arcidae</taxon>
        <taxon>Tegillarca</taxon>
    </lineage>
</organism>
<gene>
    <name evidence="9" type="ORF">KUTeg_013933</name>
</gene>
<evidence type="ECO:0000256" key="3">
    <source>
        <dbReference type="ARBA" id="ARBA00023123"/>
    </source>
</evidence>
<dbReference type="SUPFAM" id="SSF52540">
    <property type="entry name" value="P-loop containing nucleoside triphosphate hydrolases"/>
    <property type="match status" value="1"/>
</dbReference>
<sequence length="632" mass="74409">MTESTKFILQYLCSVTNHVSFWVEQQILEANTILEAFGNAKTVRNDNSSRFGKFMQVCFDESSQIKGCIIQDYLLEQSRITFQSANERNYHVFYQLVAGAAASPEIRDQFCLQSKESYCYINQSGCYTLNNVNDANMFDRLRLAMNVLSIPAQMVDGIFSVLSAILLLGNMKFEDIEGEKSDLTSSDKEDILPTLCNLLGFDSEKLTEALLFRQIQVRGTVTSIPFKSQEVNSFEQLCINYTNEKLHRFFNHYVFALEQETYKEEDISFSHITFTDNTPCLELLEKSPRCIFKILDEECRFPQGSDKSYLLKQHEAFESHPNYIKGDRRMWEKEFGIDHYAGAVTYTAQGFLDKNKDTQQDQLFELMYSSTNIFVEDLTRFQLFYWYRYVRCLKPNGKKQANLYEKDEVLTQLKYSGMLDIIRIKREGYPVHVAHEAFVEKYGCLIKTSDDIEPRTQIINIFTDLKLPKTEWQVGKTKVFMRNSVFEPLEERRHLFLCGKAIIIQKIWRGYVCKRDYQNKREAVIILQNNFRACRYRIIFKRKRKAAILLQAYIRGFLARRLAAKLKEQKRLEEERLRKEQMERERQERLAREKEAADNEIIDESLQYVFIYALSVYAKGTFYIQEYVNRLL</sequence>
<keyword evidence="4" id="KW-0505">Motor protein</keyword>
<dbReference type="PRINTS" id="PR00193">
    <property type="entry name" value="MYOSINHEAVY"/>
</dbReference>
<evidence type="ECO:0000256" key="6">
    <source>
        <dbReference type="PROSITE-ProRule" id="PRU00782"/>
    </source>
</evidence>
<evidence type="ECO:0000313" key="9">
    <source>
        <dbReference type="EMBL" id="KAJ8309059.1"/>
    </source>
</evidence>
<dbReference type="CDD" id="cd23767">
    <property type="entry name" value="IQCD"/>
    <property type="match status" value="1"/>
</dbReference>
<evidence type="ECO:0000256" key="4">
    <source>
        <dbReference type="ARBA" id="ARBA00023175"/>
    </source>
</evidence>
<dbReference type="InterPro" id="IPR001609">
    <property type="entry name" value="Myosin_head_motor_dom-like"/>
</dbReference>
<feature type="coiled-coil region" evidence="7">
    <location>
        <begin position="562"/>
        <end position="600"/>
    </location>
</feature>
<protein>
    <recommendedName>
        <fullName evidence="8">Myosin motor domain-containing protein</fullName>
    </recommendedName>
</protein>
<accession>A0ABQ9EVH3</accession>
<dbReference type="InterPro" id="IPR036961">
    <property type="entry name" value="Kinesin_motor_dom_sf"/>
</dbReference>
<evidence type="ECO:0000313" key="10">
    <source>
        <dbReference type="Proteomes" id="UP001217089"/>
    </source>
</evidence>
<feature type="domain" description="Myosin motor" evidence="8">
    <location>
        <begin position="1"/>
        <end position="494"/>
    </location>
</feature>
<evidence type="ECO:0000256" key="5">
    <source>
        <dbReference type="ARBA" id="ARBA00023203"/>
    </source>
</evidence>